<comment type="similarity">
    <text evidence="2">Belongs to the CDC73 family.</text>
</comment>
<evidence type="ECO:0000256" key="5">
    <source>
        <dbReference type="SAM" id="MobiDB-lite"/>
    </source>
</evidence>
<accession>A5DVX1</accession>
<feature type="region of interest" description="Disordered" evidence="5">
    <location>
        <begin position="203"/>
        <end position="226"/>
    </location>
</feature>
<dbReference type="KEGG" id="lel:PVL30_001477"/>
<feature type="region of interest" description="Disordered" evidence="5">
    <location>
        <begin position="131"/>
        <end position="161"/>
    </location>
</feature>
<evidence type="ECO:0000256" key="1">
    <source>
        <dbReference type="ARBA" id="ARBA00004123"/>
    </source>
</evidence>
<dbReference type="GO" id="GO:0090262">
    <property type="term" value="P:regulation of transcription-coupled nucleotide-excision repair"/>
    <property type="evidence" value="ECO:0007669"/>
    <property type="project" value="EnsemblFungi"/>
</dbReference>
<comment type="subcellular location">
    <subcellularLocation>
        <location evidence="1">Nucleus</location>
    </subcellularLocation>
</comment>
<dbReference type="InterPro" id="IPR038103">
    <property type="entry name" value="CDC73_C_sf"/>
</dbReference>
<keyword evidence="3" id="KW-0804">Transcription</keyword>
<dbReference type="GO" id="GO:0045910">
    <property type="term" value="P:negative regulation of DNA recombination"/>
    <property type="evidence" value="ECO:0007669"/>
    <property type="project" value="EnsemblFungi"/>
</dbReference>
<protein>
    <recommendedName>
        <fullName evidence="6">Cell division control protein 73 C-terminal domain-containing protein</fullName>
    </recommendedName>
</protein>
<dbReference type="PANTHER" id="PTHR12466">
    <property type="entry name" value="CDC73 DOMAIN PROTEIN"/>
    <property type="match status" value="1"/>
</dbReference>
<dbReference type="Gene3D" id="3.40.50.11990">
    <property type="entry name" value="RNA polymerase II accessory factor, Cdc73 C-terminal domain"/>
    <property type="match status" value="1"/>
</dbReference>
<dbReference type="eggNOG" id="KOG3786">
    <property type="taxonomic scope" value="Eukaryota"/>
</dbReference>
<dbReference type="HOGENOM" id="CLU_025849_2_0_1"/>
<dbReference type="OrthoDB" id="2186602at2759"/>
<proteinExistence type="inferred from homology"/>
<dbReference type="STRING" id="379508.A5DVX1"/>
<evidence type="ECO:0000256" key="3">
    <source>
        <dbReference type="ARBA" id="ARBA00023163"/>
    </source>
</evidence>
<evidence type="ECO:0000256" key="4">
    <source>
        <dbReference type="ARBA" id="ARBA00023242"/>
    </source>
</evidence>
<dbReference type="GeneID" id="5233719"/>
<dbReference type="GO" id="GO:0016593">
    <property type="term" value="C:Cdc73/Paf1 complex"/>
    <property type="evidence" value="ECO:0007669"/>
    <property type="project" value="EnsemblFungi"/>
</dbReference>
<evidence type="ECO:0000313" key="8">
    <source>
        <dbReference type="Proteomes" id="UP000001996"/>
    </source>
</evidence>
<dbReference type="Proteomes" id="UP000001996">
    <property type="component" value="Unassembled WGS sequence"/>
</dbReference>
<reference evidence="7 8" key="1">
    <citation type="journal article" date="2009" name="Nature">
        <title>Evolution of pathogenicity and sexual reproduction in eight Candida genomes.</title>
        <authorList>
            <person name="Butler G."/>
            <person name="Rasmussen M.D."/>
            <person name="Lin M.F."/>
            <person name="Santos M.A."/>
            <person name="Sakthikumar S."/>
            <person name="Munro C.A."/>
            <person name="Rheinbay E."/>
            <person name="Grabherr M."/>
            <person name="Forche A."/>
            <person name="Reedy J.L."/>
            <person name="Agrafioti I."/>
            <person name="Arnaud M.B."/>
            <person name="Bates S."/>
            <person name="Brown A.J."/>
            <person name="Brunke S."/>
            <person name="Costanzo M.C."/>
            <person name="Fitzpatrick D.A."/>
            <person name="de Groot P.W."/>
            <person name="Harris D."/>
            <person name="Hoyer L.L."/>
            <person name="Hube B."/>
            <person name="Klis F.M."/>
            <person name="Kodira C."/>
            <person name="Lennard N."/>
            <person name="Logue M.E."/>
            <person name="Martin R."/>
            <person name="Neiman A.M."/>
            <person name="Nikolaou E."/>
            <person name="Quail M.A."/>
            <person name="Quinn J."/>
            <person name="Santos M.C."/>
            <person name="Schmitzberger F.F."/>
            <person name="Sherlock G."/>
            <person name="Shah P."/>
            <person name="Silverstein K.A."/>
            <person name="Skrzypek M.S."/>
            <person name="Soll D."/>
            <person name="Staggs R."/>
            <person name="Stansfield I."/>
            <person name="Stumpf M.P."/>
            <person name="Sudbery P.E."/>
            <person name="Srikantha T."/>
            <person name="Zeng Q."/>
            <person name="Berman J."/>
            <person name="Berriman M."/>
            <person name="Heitman J."/>
            <person name="Gow N.A."/>
            <person name="Lorenz M.C."/>
            <person name="Birren B.W."/>
            <person name="Kellis M."/>
            <person name="Cuomo C.A."/>
        </authorList>
    </citation>
    <scope>NUCLEOTIDE SEQUENCE [LARGE SCALE GENOMIC DNA]</scope>
    <source>
        <strain evidence="8">ATCC 11503 / BCRC 21390 / CBS 2605 / JCM 1781 / NBRC 1676 / NRRL YB-4239</strain>
    </source>
</reference>
<dbReference type="GO" id="GO:1990269">
    <property type="term" value="F:RNA polymerase II C-terminal domain phosphoserine binding"/>
    <property type="evidence" value="ECO:0007669"/>
    <property type="project" value="EnsemblFungi"/>
</dbReference>
<dbReference type="GO" id="GO:0032968">
    <property type="term" value="P:positive regulation of transcription elongation by RNA polymerase II"/>
    <property type="evidence" value="ECO:0007669"/>
    <property type="project" value="EnsemblFungi"/>
</dbReference>
<keyword evidence="8" id="KW-1185">Reference proteome</keyword>
<sequence length="385" mass="43579">MSTLESLKALRRATTKGGFIKFYNKDGLETESIKEATSVQFGNSSDNLNENAPKFELDAETNFTNEDKLQDLRSVVFCWLQEGTPNVDYKEKAAELGITSFKYLNRTELGTWLNGTTETCQFIQGLDTEAKAKPSTNSEDRADVNSALTSSTKKRKLEDPQLDRISQFERESIDHNAALRGSKNIDFGYLISDAKRFMKELKQSDSRKLKSAADKRGPAGGPKKQPIIIVSPATTALLSLSNIKEFLEQGRYTEPVPTNRPKNGVVILNHPSDRLVSAAQKIMVVDNTDLFTSPEYWNRVVAVFTTGQTWQFAKYAISKPENLFQKYAGFYLGYNGEVTPPQIRDWNVREIKVDRGDKRFKDKVIVKDFWLEIEKILINKGYGRL</sequence>
<evidence type="ECO:0000259" key="6">
    <source>
        <dbReference type="Pfam" id="PF05179"/>
    </source>
</evidence>
<name>A5DVX1_LODEL</name>
<dbReference type="GO" id="GO:0031124">
    <property type="term" value="P:mRNA 3'-end processing"/>
    <property type="evidence" value="ECO:0007669"/>
    <property type="project" value="EnsemblFungi"/>
</dbReference>
<dbReference type="GO" id="GO:0006368">
    <property type="term" value="P:transcription elongation by RNA polymerase II"/>
    <property type="evidence" value="ECO:0007669"/>
    <property type="project" value="EnsemblFungi"/>
</dbReference>
<dbReference type="FunCoup" id="A5DVX1">
    <property type="interactions" value="221"/>
</dbReference>
<feature type="compositionally biased region" description="Basic and acidic residues" evidence="5">
    <location>
        <begin position="203"/>
        <end position="217"/>
    </location>
</feature>
<dbReference type="Pfam" id="PF05179">
    <property type="entry name" value="CDC73_C"/>
    <property type="match status" value="1"/>
</dbReference>
<dbReference type="OMA" id="GYYFHFA"/>
<dbReference type="GO" id="GO:0006362">
    <property type="term" value="P:transcription elongation by RNA polymerase I"/>
    <property type="evidence" value="ECO:0007669"/>
    <property type="project" value="EnsemblFungi"/>
</dbReference>
<dbReference type="GO" id="GO:0000791">
    <property type="term" value="C:euchromatin"/>
    <property type="evidence" value="ECO:0007669"/>
    <property type="project" value="EnsemblFungi"/>
</dbReference>
<evidence type="ECO:0000256" key="2">
    <source>
        <dbReference type="ARBA" id="ARBA00010427"/>
    </source>
</evidence>
<dbReference type="PANTHER" id="PTHR12466:SF8">
    <property type="entry name" value="PARAFIBROMIN"/>
    <property type="match status" value="1"/>
</dbReference>
<evidence type="ECO:0000313" key="7">
    <source>
        <dbReference type="EMBL" id="EDK43329.1"/>
    </source>
</evidence>
<dbReference type="EMBL" id="CH981525">
    <property type="protein sequence ID" value="EDK43329.1"/>
    <property type="molecule type" value="Genomic_DNA"/>
</dbReference>
<organism evidence="7 8">
    <name type="scientific">Lodderomyces elongisporus (strain ATCC 11503 / CBS 2605 / JCM 1781 / NBRC 1676 / NRRL YB-4239)</name>
    <name type="common">Yeast</name>
    <name type="synonym">Saccharomyces elongisporus</name>
    <dbReference type="NCBI Taxonomy" id="379508"/>
    <lineage>
        <taxon>Eukaryota</taxon>
        <taxon>Fungi</taxon>
        <taxon>Dikarya</taxon>
        <taxon>Ascomycota</taxon>
        <taxon>Saccharomycotina</taxon>
        <taxon>Pichiomycetes</taxon>
        <taxon>Debaryomycetaceae</taxon>
        <taxon>Candida/Lodderomyces clade</taxon>
        <taxon>Lodderomyces</taxon>
    </lineage>
</organism>
<dbReference type="GO" id="GO:0003682">
    <property type="term" value="F:chromatin binding"/>
    <property type="evidence" value="ECO:0007669"/>
    <property type="project" value="EnsemblFungi"/>
</dbReference>
<gene>
    <name evidence="7" type="ORF">LELG_01507</name>
</gene>
<dbReference type="InterPro" id="IPR031336">
    <property type="entry name" value="CDC73_C"/>
</dbReference>
<feature type="domain" description="Cell division control protein 73 C-terminal" evidence="6">
    <location>
        <begin position="223"/>
        <end position="375"/>
    </location>
</feature>
<dbReference type="AlphaFoldDB" id="A5DVX1"/>
<dbReference type="GO" id="GO:2001209">
    <property type="term" value="P:positive regulation of transcription elongation by RNA polymerase I"/>
    <property type="evidence" value="ECO:0007669"/>
    <property type="project" value="EnsemblFungi"/>
</dbReference>
<dbReference type="InParanoid" id="A5DVX1"/>
<keyword evidence="4" id="KW-0539">Nucleus</keyword>
<dbReference type="InterPro" id="IPR007852">
    <property type="entry name" value="Cdc73/Parafibromin"/>
</dbReference>
<feature type="compositionally biased region" description="Basic and acidic residues" evidence="5">
    <location>
        <begin position="131"/>
        <end position="143"/>
    </location>
</feature>